<evidence type="ECO:0000313" key="8">
    <source>
        <dbReference type="EMBL" id="ENV16401.1"/>
    </source>
</evidence>
<protein>
    <recommendedName>
        <fullName evidence="10">DoxX family protein</fullName>
    </recommendedName>
</protein>
<dbReference type="EMBL" id="APPJ01000012">
    <property type="protein sequence ID" value="ENV16401.1"/>
    <property type="molecule type" value="Genomic_DNA"/>
</dbReference>
<keyword evidence="9" id="KW-1185">Reference proteome</keyword>
<feature type="transmembrane region" description="Helical" evidence="7">
    <location>
        <begin position="141"/>
        <end position="159"/>
    </location>
</feature>
<dbReference type="Pfam" id="PF07681">
    <property type="entry name" value="DoxX"/>
    <property type="match status" value="1"/>
</dbReference>
<evidence type="ECO:0000256" key="3">
    <source>
        <dbReference type="ARBA" id="ARBA00022475"/>
    </source>
</evidence>
<comment type="caution">
    <text evidence="8">The sequence shown here is derived from an EMBL/GenBank/DDBJ whole genome shotgun (WGS) entry which is preliminary data.</text>
</comment>
<feature type="transmembrane region" description="Helical" evidence="7">
    <location>
        <begin position="37"/>
        <end position="63"/>
    </location>
</feature>
<dbReference type="Proteomes" id="UP000013148">
    <property type="component" value="Unassembled WGS sequence"/>
</dbReference>
<gene>
    <name evidence="8" type="ORF">F964_03336</name>
</gene>
<reference evidence="8 9" key="1">
    <citation type="submission" date="2013-02" db="EMBL/GenBank/DDBJ databases">
        <title>The Genome Sequence of Acinetobacter guillouiae NIPH 991.</title>
        <authorList>
            <consortium name="The Broad Institute Genome Sequencing Platform"/>
            <consortium name="The Broad Institute Genome Sequencing Center for Infectious Disease"/>
            <person name="Cerqueira G."/>
            <person name="Feldgarden M."/>
            <person name="Courvalin P."/>
            <person name="Perichon B."/>
            <person name="Grillot-Courvalin C."/>
            <person name="Clermont D."/>
            <person name="Rocha E."/>
            <person name="Yoon E.-J."/>
            <person name="Nemec A."/>
            <person name="Walker B."/>
            <person name="Young S.K."/>
            <person name="Zeng Q."/>
            <person name="Gargeya S."/>
            <person name="Fitzgerald M."/>
            <person name="Haas B."/>
            <person name="Abouelleil A."/>
            <person name="Alvarado L."/>
            <person name="Arachchi H.M."/>
            <person name="Berlin A.M."/>
            <person name="Chapman S.B."/>
            <person name="Dewar J."/>
            <person name="Goldberg J."/>
            <person name="Griggs A."/>
            <person name="Gujja S."/>
            <person name="Hansen M."/>
            <person name="Howarth C."/>
            <person name="Imamovic A."/>
            <person name="Larimer J."/>
            <person name="McCowan C."/>
            <person name="Murphy C."/>
            <person name="Neiman D."/>
            <person name="Pearson M."/>
            <person name="Priest M."/>
            <person name="Roberts A."/>
            <person name="Saif S."/>
            <person name="Shea T."/>
            <person name="Sisk P."/>
            <person name="Sykes S."/>
            <person name="Wortman J."/>
            <person name="Nusbaum C."/>
            <person name="Birren B."/>
        </authorList>
    </citation>
    <scope>NUCLEOTIDE SEQUENCE [LARGE SCALE GENOMIC DNA]</scope>
    <source>
        <strain evidence="8 9">NIPH 991</strain>
    </source>
</reference>
<dbReference type="GO" id="GO:0005886">
    <property type="term" value="C:plasma membrane"/>
    <property type="evidence" value="ECO:0007669"/>
    <property type="project" value="UniProtKB-SubCell"/>
</dbReference>
<dbReference type="AlphaFoldDB" id="N8WWQ5"/>
<organism evidence="8 9">
    <name type="scientific">Acinetobacter guillouiae NIPH 991</name>
    <dbReference type="NCBI Taxonomy" id="1217656"/>
    <lineage>
        <taxon>Bacteria</taxon>
        <taxon>Pseudomonadati</taxon>
        <taxon>Pseudomonadota</taxon>
        <taxon>Gammaproteobacteria</taxon>
        <taxon>Moraxellales</taxon>
        <taxon>Moraxellaceae</taxon>
        <taxon>Acinetobacter</taxon>
    </lineage>
</organism>
<name>N8WWQ5_ACIGI</name>
<dbReference type="InterPro" id="IPR032808">
    <property type="entry name" value="DoxX"/>
</dbReference>
<keyword evidence="5 7" id="KW-1133">Transmembrane helix</keyword>
<proteinExistence type="inferred from homology"/>
<sequence length="176" mass="20523">MPTFKKSTQIIKIFFNFQNHRHMLGFLFKNPFNSPKFSHFALILARISIGLFFLTTGYNKLFVEKNQQIMLETIVSAGIPFPEVTAIIVSLFEFVFGLLLTIGLFTQLTSLILIFICFVALVTVGIYTIPPGLNLITWISWFFYIHDLLYIFILLFIFTNKPDSFTLDKLFFKKYF</sequence>
<feature type="transmembrane region" description="Helical" evidence="7">
    <location>
        <begin position="84"/>
        <end position="105"/>
    </location>
</feature>
<dbReference type="InterPro" id="IPR051907">
    <property type="entry name" value="DoxX-like_oxidoreductase"/>
</dbReference>
<keyword evidence="6 7" id="KW-0472">Membrane</keyword>
<dbReference type="PANTHER" id="PTHR33452:SF1">
    <property type="entry name" value="INNER MEMBRANE PROTEIN YPHA-RELATED"/>
    <property type="match status" value="1"/>
</dbReference>
<keyword evidence="4 7" id="KW-0812">Transmembrane</keyword>
<evidence type="ECO:0000313" key="9">
    <source>
        <dbReference type="Proteomes" id="UP000013148"/>
    </source>
</evidence>
<accession>N8WWQ5</accession>
<dbReference type="HOGENOM" id="CLU_058421_7_2_6"/>
<evidence type="ECO:0000256" key="6">
    <source>
        <dbReference type="ARBA" id="ARBA00023136"/>
    </source>
</evidence>
<feature type="transmembrane region" description="Helical" evidence="7">
    <location>
        <begin position="111"/>
        <end position="129"/>
    </location>
</feature>
<evidence type="ECO:0000256" key="7">
    <source>
        <dbReference type="SAM" id="Phobius"/>
    </source>
</evidence>
<comment type="subcellular location">
    <subcellularLocation>
        <location evidence="1">Cell membrane</location>
        <topology evidence="1">Multi-pass membrane protein</topology>
    </subcellularLocation>
</comment>
<dbReference type="PANTHER" id="PTHR33452">
    <property type="entry name" value="OXIDOREDUCTASE CATD-RELATED"/>
    <property type="match status" value="1"/>
</dbReference>
<evidence type="ECO:0000256" key="2">
    <source>
        <dbReference type="ARBA" id="ARBA00006679"/>
    </source>
</evidence>
<comment type="similarity">
    <text evidence="2">Belongs to the DoxX family.</text>
</comment>
<evidence type="ECO:0000256" key="1">
    <source>
        <dbReference type="ARBA" id="ARBA00004651"/>
    </source>
</evidence>
<dbReference type="eggNOG" id="COG2259">
    <property type="taxonomic scope" value="Bacteria"/>
</dbReference>
<evidence type="ECO:0000256" key="4">
    <source>
        <dbReference type="ARBA" id="ARBA00022692"/>
    </source>
</evidence>
<dbReference type="PATRIC" id="fig|1217656.3.peg.3280"/>
<evidence type="ECO:0000256" key="5">
    <source>
        <dbReference type="ARBA" id="ARBA00022989"/>
    </source>
</evidence>
<evidence type="ECO:0008006" key="10">
    <source>
        <dbReference type="Google" id="ProtNLM"/>
    </source>
</evidence>
<keyword evidence="3" id="KW-1003">Cell membrane</keyword>